<evidence type="ECO:0000313" key="3">
    <source>
        <dbReference type="EMBL" id="UWZ79367.1"/>
    </source>
</evidence>
<name>A0ABY5ZJQ2_9BACT</name>
<organism evidence="3 4">
    <name type="scientific">Geoalkalibacter halelectricus</name>
    <dbReference type="NCBI Taxonomy" id="2847045"/>
    <lineage>
        <taxon>Bacteria</taxon>
        <taxon>Pseudomonadati</taxon>
        <taxon>Thermodesulfobacteriota</taxon>
        <taxon>Desulfuromonadia</taxon>
        <taxon>Desulfuromonadales</taxon>
        <taxon>Geoalkalibacteraceae</taxon>
        <taxon>Geoalkalibacter</taxon>
    </lineage>
</organism>
<feature type="chain" id="PRO_5045465260" evidence="2">
    <location>
        <begin position="28"/>
        <end position="264"/>
    </location>
</feature>
<feature type="region of interest" description="Disordered" evidence="1">
    <location>
        <begin position="244"/>
        <end position="264"/>
    </location>
</feature>
<dbReference type="Proteomes" id="UP001060414">
    <property type="component" value="Chromosome"/>
</dbReference>
<keyword evidence="4" id="KW-1185">Reference proteome</keyword>
<dbReference type="EMBL" id="CP092109">
    <property type="protein sequence ID" value="UWZ79367.1"/>
    <property type="molecule type" value="Genomic_DNA"/>
</dbReference>
<feature type="compositionally biased region" description="Gly residues" evidence="1">
    <location>
        <begin position="253"/>
        <end position="264"/>
    </location>
</feature>
<keyword evidence="2" id="KW-0732">Signal</keyword>
<reference evidence="3" key="1">
    <citation type="journal article" date="2022" name="Environ. Microbiol.">
        <title>Geoalkalibacter halelectricus SAP #1 sp. nov. possessing extracellular electron transfer and mineral#reducing capabilities from a haloalkaline environment.</title>
        <authorList>
            <person name="Yadav S."/>
            <person name="Singh R."/>
            <person name="Sundharam S.S."/>
            <person name="Chaudhary S."/>
            <person name="Krishnamurthi S."/>
            <person name="Patil S.A."/>
        </authorList>
    </citation>
    <scope>NUCLEOTIDE SEQUENCE</scope>
    <source>
        <strain evidence="3">SAP-1</strain>
    </source>
</reference>
<accession>A0ABY5ZJQ2</accession>
<dbReference type="NCBIfam" id="TIGR02780">
    <property type="entry name" value="TrbJ_Ti"/>
    <property type="match status" value="1"/>
</dbReference>
<dbReference type="PROSITE" id="PS51257">
    <property type="entry name" value="PROKAR_LIPOPROTEIN"/>
    <property type="match status" value="1"/>
</dbReference>
<dbReference type="RefSeq" id="WP_260747722.1">
    <property type="nucleotide sequence ID" value="NZ_CP092109.1"/>
</dbReference>
<proteinExistence type="predicted"/>
<evidence type="ECO:0000256" key="1">
    <source>
        <dbReference type="SAM" id="MobiDB-lite"/>
    </source>
</evidence>
<evidence type="ECO:0000313" key="4">
    <source>
        <dbReference type="Proteomes" id="UP001060414"/>
    </source>
</evidence>
<protein>
    <submittedName>
        <fullName evidence="3">P-type conjugative transfer protein TrbJ</fullName>
    </submittedName>
</protein>
<evidence type="ECO:0000256" key="2">
    <source>
        <dbReference type="SAM" id="SignalP"/>
    </source>
</evidence>
<gene>
    <name evidence="3" type="primary">trbJ</name>
    <name evidence="3" type="ORF">L9S41_17045</name>
</gene>
<dbReference type="InterPro" id="IPR014147">
    <property type="entry name" value="T4SS_TrbJ"/>
</dbReference>
<sequence>MNTLKRKTLAASIALALTVSAVPPVVAGGGGLACPACATEWTQLLNNVELIDVAIKEAENLAYTIRQYEIMYENMRNLPNHIKQQALADLHALASIVANGRAVAYSSGQVDEDYQREHRSFEYYEQMQRGETGQRDHAAFSERYRDWSEVNHDSVRGALRAAGLQAQQFDREDSALRTIEAQMESAAGTKQLLQAGGSIAAMQVEQLQKLRQLQMAQIQLQSAQVGGSIDRQAEDDADLQRALRPLDGLNENRGGGLGWGGSVR</sequence>
<feature type="signal peptide" evidence="2">
    <location>
        <begin position="1"/>
        <end position="27"/>
    </location>
</feature>